<protein>
    <submittedName>
        <fullName evidence="1">Uncharacterized protein</fullName>
    </submittedName>
</protein>
<gene>
    <name evidence="1" type="ORF">FTX54_014215</name>
</gene>
<dbReference type="InterPro" id="IPR008928">
    <property type="entry name" value="6-hairpin_glycosidase_sf"/>
</dbReference>
<dbReference type="GO" id="GO:0005975">
    <property type="term" value="P:carbohydrate metabolic process"/>
    <property type="evidence" value="ECO:0007669"/>
    <property type="project" value="InterPro"/>
</dbReference>
<proteinExistence type="predicted"/>
<keyword evidence="2" id="KW-1185">Reference proteome</keyword>
<reference evidence="1 2" key="1">
    <citation type="submission" date="2024-01" db="EMBL/GenBank/DDBJ databases">
        <title>Complete Genome Sequence of Alkalicoccus halolimnae BZ-SZ-XJ29T, a Moderately Halophilic Bacterium Isolated from a Salt Lake.</title>
        <authorList>
            <person name="Zhao B."/>
        </authorList>
    </citation>
    <scope>NUCLEOTIDE SEQUENCE [LARGE SCALE GENOMIC DNA]</scope>
    <source>
        <strain evidence="1 2">BZ-SZ-XJ29</strain>
    </source>
</reference>
<evidence type="ECO:0000313" key="1">
    <source>
        <dbReference type="EMBL" id="WWD79536.1"/>
    </source>
</evidence>
<dbReference type="KEGG" id="ahal:FTX54_014215"/>
<dbReference type="Proteomes" id="UP000321816">
    <property type="component" value="Chromosome"/>
</dbReference>
<organism evidence="1 2">
    <name type="scientific">Alkalicoccus halolimnae</name>
    <dbReference type="NCBI Taxonomy" id="1667239"/>
    <lineage>
        <taxon>Bacteria</taxon>
        <taxon>Bacillati</taxon>
        <taxon>Bacillota</taxon>
        <taxon>Bacilli</taxon>
        <taxon>Bacillales</taxon>
        <taxon>Bacillaceae</taxon>
        <taxon>Alkalicoccus</taxon>
    </lineage>
</organism>
<dbReference type="EMBL" id="CP144914">
    <property type="protein sequence ID" value="WWD79536.1"/>
    <property type="molecule type" value="Genomic_DNA"/>
</dbReference>
<sequence length="563" mass="65260">MDKTMKQLLYAVQNKEGAAPHLEIKEDIYRDGEGEMVIFLSVSDKMTRAHVVTGKGKTFQEAAEKALKVFHRNISPAFQSEYVKLDIVKTMKTPQVIHMNKHKLFYKRREDGFLLDGMWEAAFLPEEVEAYQLIEEKQLRRERMFRPAEKHFQLHNGKLGHLFTGKEKVEFSFFRTISYFIDETGTMPLFRGHRLYSELTEDILEYAVKLSRDNYFQHVVNEEGKFLYSYDPAAGRAAEAYNILRHAGTVYSMLETYERFPEQNLLQEIKRALNYLVSKTESISNAKKKMKVIVEKDNVKLGGNGLALVALAKYTDVTGDEQYLSLMQEMGEWMLSIQEENGNFGLHKQKFSTGEIYDFSSYYYPGEAMLGLTRLYDLDPQEKWLDACEGQAGYIIHQRDKNVTEETVEHDHWLLYALYDLHTERENKDYLDHALFVAGAIVKTQREKEAGHDPEWPGSYEMKGIPRSTPTACRSEGLGAAVRLAEDNGLYKEAAVYYEAMKKGILFQLQMQLRPESVMYYDYKQLCTGALHESLVSYELRNDYTQHNVSSFLSCCELMKNRK</sequence>
<evidence type="ECO:0000313" key="2">
    <source>
        <dbReference type="Proteomes" id="UP000321816"/>
    </source>
</evidence>
<dbReference type="AlphaFoldDB" id="A0A5C7F4X1"/>
<dbReference type="Gene3D" id="1.50.10.20">
    <property type="match status" value="1"/>
</dbReference>
<dbReference type="RefSeq" id="WP_147803801.1">
    <property type="nucleotide sequence ID" value="NZ_CP144914.1"/>
</dbReference>
<dbReference type="OrthoDB" id="9810718at2"/>
<dbReference type="SUPFAM" id="SSF48208">
    <property type="entry name" value="Six-hairpin glycosidases"/>
    <property type="match status" value="1"/>
</dbReference>
<name>A0A5C7F4X1_9BACI</name>
<accession>A0A5C7F4X1</accession>